<evidence type="ECO:0000313" key="4">
    <source>
        <dbReference type="EMBL" id="SEO09434.1"/>
    </source>
</evidence>
<feature type="domain" description="UspA" evidence="3">
    <location>
        <begin position="195"/>
        <end position="331"/>
    </location>
</feature>
<dbReference type="PANTHER" id="PTHR46268:SF6">
    <property type="entry name" value="UNIVERSAL STRESS PROTEIN UP12"/>
    <property type="match status" value="1"/>
</dbReference>
<evidence type="ECO:0000256" key="2">
    <source>
        <dbReference type="SAM" id="MobiDB-lite"/>
    </source>
</evidence>
<dbReference type="Proteomes" id="UP000198775">
    <property type="component" value="Unassembled WGS sequence"/>
</dbReference>
<feature type="domain" description="UspA" evidence="3">
    <location>
        <begin position="46"/>
        <end position="182"/>
    </location>
</feature>
<evidence type="ECO:0000259" key="3">
    <source>
        <dbReference type="Pfam" id="PF00582"/>
    </source>
</evidence>
<sequence>MPYAAGSAIERTVPVDPPSTPRGYAGGPIGDGDLLFYYSSVRSVGMYDRILLPTDGSEEATAVADVAFDIAAAHDAAVHVLNVADTTRDSVTNIRGQVVDALVEEGERIVDDVEERGRDRGVTVWTEVLQGDPSPTIVDYASESDIDLVVMPTQGRRGLERVLLGSVTERVISSAPVPVLVCNPGSEFAFAYPPERVLVPTDRSDAADRALSAGIDAAAATGATLHLLTVAETASLGPDVRSTSTTERLSEAAEETLDDARTRAEAAGVESLVTAVQQGQPYREIRSYIEDEDIDQVVLGTGEESDFGHFLWGGVTAKLVRSSPVPILIARNRDR</sequence>
<name>A0A1H8LWB1_9EURY</name>
<dbReference type="InterPro" id="IPR006015">
    <property type="entry name" value="Universal_stress_UspA"/>
</dbReference>
<proteinExistence type="inferred from homology"/>
<dbReference type="Pfam" id="PF00582">
    <property type="entry name" value="Usp"/>
    <property type="match status" value="2"/>
</dbReference>
<dbReference type="InterPro" id="IPR006016">
    <property type="entry name" value="UspA"/>
</dbReference>
<organism evidence="4 5">
    <name type="scientific">Halorientalis persicus</name>
    <dbReference type="NCBI Taxonomy" id="1367881"/>
    <lineage>
        <taxon>Archaea</taxon>
        <taxon>Methanobacteriati</taxon>
        <taxon>Methanobacteriota</taxon>
        <taxon>Stenosarchaea group</taxon>
        <taxon>Halobacteria</taxon>
        <taxon>Halobacteriales</taxon>
        <taxon>Haloarculaceae</taxon>
        <taxon>Halorientalis</taxon>
    </lineage>
</organism>
<dbReference type="AlphaFoldDB" id="A0A1H8LWB1"/>
<dbReference type="CDD" id="cd00293">
    <property type="entry name" value="USP-like"/>
    <property type="match status" value="2"/>
</dbReference>
<dbReference type="InterPro" id="IPR014729">
    <property type="entry name" value="Rossmann-like_a/b/a_fold"/>
</dbReference>
<accession>A0A1H8LWB1</accession>
<keyword evidence="5" id="KW-1185">Reference proteome</keyword>
<feature type="region of interest" description="Disordered" evidence="2">
    <location>
        <begin position="1"/>
        <end position="25"/>
    </location>
</feature>
<comment type="similarity">
    <text evidence="1">Belongs to the universal stress protein A family.</text>
</comment>
<dbReference type="PANTHER" id="PTHR46268">
    <property type="entry name" value="STRESS RESPONSE PROTEIN NHAX"/>
    <property type="match status" value="1"/>
</dbReference>
<evidence type="ECO:0000256" key="1">
    <source>
        <dbReference type="ARBA" id="ARBA00008791"/>
    </source>
</evidence>
<evidence type="ECO:0000313" key="5">
    <source>
        <dbReference type="Proteomes" id="UP000198775"/>
    </source>
</evidence>
<dbReference type="PRINTS" id="PR01438">
    <property type="entry name" value="UNVRSLSTRESS"/>
</dbReference>
<dbReference type="SUPFAM" id="SSF52402">
    <property type="entry name" value="Adenine nucleotide alpha hydrolases-like"/>
    <property type="match status" value="2"/>
</dbReference>
<dbReference type="EMBL" id="FOCX01000008">
    <property type="protein sequence ID" value="SEO09434.1"/>
    <property type="molecule type" value="Genomic_DNA"/>
</dbReference>
<reference evidence="5" key="1">
    <citation type="submission" date="2016-10" db="EMBL/GenBank/DDBJ databases">
        <authorList>
            <person name="Varghese N."/>
            <person name="Submissions S."/>
        </authorList>
    </citation>
    <scope>NUCLEOTIDE SEQUENCE [LARGE SCALE GENOMIC DNA]</scope>
    <source>
        <strain evidence="5">IBRC-M 10043</strain>
    </source>
</reference>
<dbReference type="Gene3D" id="3.40.50.620">
    <property type="entry name" value="HUPs"/>
    <property type="match status" value="2"/>
</dbReference>
<protein>
    <submittedName>
        <fullName evidence="4">Nucleotide-binding universal stress protein, UspA family</fullName>
    </submittedName>
</protein>
<gene>
    <name evidence="4" type="ORF">SAMN05216388_100837</name>
</gene>